<dbReference type="Proteomes" id="UP000825935">
    <property type="component" value="Chromosome 28"/>
</dbReference>
<dbReference type="EMBL" id="CM035433">
    <property type="protein sequence ID" value="KAH7293214.1"/>
    <property type="molecule type" value="Genomic_DNA"/>
</dbReference>
<feature type="transmembrane region" description="Helical" evidence="1">
    <location>
        <begin position="184"/>
        <end position="202"/>
    </location>
</feature>
<evidence type="ECO:0000313" key="3">
    <source>
        <dbReference type="Proteomes" id="UP000825935"/>
    </source>
</evidence>
<comment type="caution">
    <text evidence="2">The sequence shown here is derived from an EMBL/GenBank/DDBJ whole genome shotgun (WGS) entry which is preliminary data.</text>
</comment>
<name>A0A8T2RBR8_CERRI</name>
<dbReference type="PANTHER" id="PTHR36000">
    <property type="entry name" value="DEFECTIVE 1273 PROTEIN, PUTATIVE-RELATED"/>
    <property type="match status" value="1"/>
</dbReference>
<keyword evidence="1" id="KW-0812">Transmembrane</keyword>
<feature type="transmembrane region" description="Helical" evidence="1">
    <location>
        <begin position="152"/>
        <end position="172"/>
    </location>
</feature>
<evidence type="ECO:0000313" key="2">
    <source>
        <dbReference type="EMBL" id="KAH7293214.1"/>
    </source>
</evidence>
<accession>A0A8T2RBR8</accession>
<sequence>MYTAIVEGVACSAPGRWYYVTYRPTSQMQSVRASMCEPAMIARERLLRTEYPIKIMQIHPRSLKRASCLVRGSLLKAENGSDDEQPKEHRITDLQLKVIDMVKSYPWGKMCWRFLHRAQDLAWIGTKWVAIPLFVLSTLSEIVYTLSVGKEICIPLGIVMGFMLSKVVGNACLDVMQELQDARITWPLVLLAFFFILLKLPGPYYPSWAAAFLPHVANAGLLKTVFLIRDSQRISVGQ</sequence>
<feature type="transmembrane region" description="Helical" evidence="1">
    <location>
        <begin position="121"/>
        <end position="146"/>
    </location>
</feature>
<keyword evidence="1" id="KW-0472">Membrane</keyword>
<evidence type="ECO:0000256" key="1">
    <source>
        <dbReference type="SAM" id="Phobius"/>
    </source>
</evidence>
<dbReference type="PANTHER" id="PTHR36000:SF2">
    <property type="entry name" value="DEFECTIVE 1273 PROTEIN, PUTATIVE-RELATED"/>
    <property type="match status" value="1"/>
</dbReference>
<dbReference type="AlphaFoldDB" id="A0A8T2RBR8"/>
<organism evidence="2 3">
    <name type="scientific">Ceratopteris richardii</name>
    <name type="common">Triangle waterfern</name>
    <dbReference type="NCBI Taxonomy" id="49495"/>
    <lineage>
        <taxon>Eukaryota</taxon>
        <taxon>Viridiplantae</taxon>
        <taxon>Streptophyta</taxon>
        <taxon>Embryophyta</taxon>
        <taxon>Tracheophyta</taxon>
        <taxon>Polypodiopsida</taxon>
        <taxon>Polypodiidae</taxon>
        <taxon>Polypodiales</taxon>
        <taxon>Pteridineae</taxon>
        <taxon>Pteridaceae</taxon>
        <taxon>Parkerioideae</taxon>
        <taxon>Ceratopteris</taxon>
    </lineage>
</organism>
<gene>
    <name evidence="2" type="ORF">KP509_28G016100</name>
</gene>
<reference evidence="2" key="1">
    <citation type="submission" date="2021-08" db="EMBL/GenBank/DDBJ databases">
        <title>WGS assembly of Ceratopteris richardii.</title>
        <authorList>
            <person name="Marchant D.B."/>
            <person name="Chen G."/>
            <person name="Jenkins J."/>
            <person name="Shu S."/>
            <person name="Leebens-Mack J."/>
            <person name="Grimwood J."/>
            <person name="Schmutz J."/>
            <person name="Soltis P."/>
            <person name="Soltis D."/>
            <person name="Chen Z.-H."/>
        </authorList>
    </citation>
    <scope>NUCLEOTIDE SEQUENCE</scope>
    <source>
        <strain evidence="2">Whitten #5841</strain>
        <tissue evidence="2">Leaf</tissue>
    </source>
</reference>
<proteinExistence type="predicted"/>
<dbReference type="OrthoDB" id="1934999at2759"/>
<dbReference type="OMA" id="GMMKETA"/>
<keyword evidence="3" id="KW-1185">Reference proteome</keyword>
<protein>
    <submittedName>
        <fullName evidence="2">Uncharacterized protein</fullName>
    </submittedName>
</protein>
<keyword evidence="1" id="KW-1133">Transmembrane helix</keyword>